<feature type="transmembrane region" description="Helical" evidence="2">
    <location>
        <begin position="51"/>
        <end position="69"/>
    </location>
</feature>
<keyword evidence="2" id="KW-0812">Transmembrane</keyword>
<evidence type="ECO:0000313" key="4">
    <source>
        <dbReference type="Proteomes" id="UP001595705"/>
    </source>
</evidence>
<name>A0ABV7XGS5_9GAMM</name>
<dbReference type="InterPro" id="IPR011990">
    <property type="entry name" value="TPR-like_helical_dom_sf"/>
</dbReference>
<keyword evidence="2" id="KW-0472">Membrane</keyword>
<dbReference type="Gene3D" id="1.25.40.10">
    <property type="entry name" value="Tetratricopeptide repeat domain"/>
    <property type="match status" value="1"/>
</dbReference>
<reference evidence="4" key="1">
    <citation type="journal article" date="2019" name="Int. J. Syst. Evol. Microbiol.">
        <title>The Global Catalogue of Microorganisms (GCM) 10K type strain sequencing project: providing services to taxonomists for standard genome sequencing and annotation.</title>
        <authorList>
            <consortium name="The Broad Institute Genomics Platform"/>
            <consortium name="The Broad Institute Genome Sequencing Center for Infectious Disease"/>
            <person name="Wu L."/>
            <person name="Ma J."/>
        </authorList>
    </citation>
    <scope>NUCLEOTIDE SEQUENCE [LARGE SCALE GENOMIC DNA]</scope>
    <source>
        <strain evidence="4">KCTC 42441</strain>
    </source>
</reference>
<proteinExistence type="predicted"/>
<sequence length="533" mass="57001">MTGPRDIPPHSRAPGADDGDGRREPGMGTLSGLDFTPRTRPRRTGRRAPGWWPWLLAFALLAMVLLVVFRKPLADQIWPQTRAQALRAQAAQALAQGRLTAPDGSGARELYEAALAMDPDRDEARVGLAQVAETALAQAREATAQDRFADAHASLRLARALSVPRADADAVATQLREREASHAGIPRLLARADAAREAGQLTGGDEAALPLYRRILALQPENTGALEGREDALGELLQQARAQLRAGELAEATAAIAVARRYDAGHVDLPDTQARLNEELDDVRRNAASALGNGQLERAEGRYRLLAEAGQQADADAGLQRVAAAWAHRAETLAADFRFAAANAALDHARALAPEMAAVSAAEHRISRARQSHARLGSQVPPRERKRRVARLLAEADEAEARGDLLDPPGDSAFDKLRAARAIAPDDPAVREATARLLPAARQCFERGLRDNNLGLARACFDARVALENDTAALATARRRLAARWLAIGDERLGAGEVAGASAALASARALDPATPGLDDFDRRLRAATAPQR</sequence>
<organism evidence="3 4">
    <name type="scientific">Luteimonas soli</name>
    <dbReference type="NCBI Taxonomy" id="1648966"/>
    <lineage>
        <taxon>Bacteria</taxon>
        <taxon>Pseudomonadati</taxon>
        <taxon>Pseudomonadota</taxon>
        <taxon>Gammaproteobacteria</taxon>
        <taxon>Lysobacterales</taxon>
        <taxon>Lysobacteraceae</taxon>
        <taxon>Luteimonas</taxon>
    </lineage>
</organism>
<protein>
    <recommendedName>
        <fullName evidence="5">Tetratricopeptide repeat protein</fullName>
    </recommendedName>
</protein>
<feature type="region of interest" description="Disordered" evidence="1">
    <location>
        <begin position="1"/>
        <end position="46"/>
    </location>
</feature>
<keyword evidence="4" id="KW-1185">Reference proteome</keyword>
<dbReference type="Proteomes" id="UP001595705">
    <property type="component" value="Unassembled WGS sequence"/>
</dbReference>
<evidence type="ECO:0000256" key="1">
    <source>
        <dbReference type="SAM" id="MobiDB-lite"/>
    </source>
</evidence>
<dbReference type="RefSeq" id="WP_386741969.1">
    <property type="nucleotide sequence ID" value="NZ_JBHRYA010000001.1"/>
</dbReference>
<dbReference type="SUPFAM" id="SSF48452">
    <property type="entry name" value="TPR-like"/>
    <property type="match status" value="1"/>
</dbReference>
<evidence type="ECO:0008006" key="5">
    <source>
        <dbReference type="Google" id="ProtNLM"/>
    </source>
</evidence>
<dbReference type="EMBL" id="JBHRYA010000001">
    <property type="protein sequence ID" value="MFC3714963.1"/>
    <property type="molecule type" value="Genomic_DNA"/>
</dbReference>
<accession>A0ABV7XGS5</accession>
<evidence type="ECO:0000313" key="3">
    <source>
        <dbReference type="EMBL" id="MFC3714963.1"/>
    </source>
</evidence>
<gene>
    <name evidence="3" type="ORF">ACFONC_02190</name>
</gene>
<comment type="caution">
    <text evidence="3">The sequence shown here is derived from an EMBL/GenBank/DDBJ whole genome shotgun (WGS) entry which is preliminary data.</text>
</comment>
<evidence type="ECO:0000256" key="2">
    <source>
        <dbReference type="SAM" id="Phobius"/>
    </source>
</evidence>
<keyword evidence="2" id="KW-1133">Transmembrane helix</keyword>